<evidence type="ECO:0000256" key="6">
    <source>
        <dbReference type="ARBA" id="ARBA00022737"/>
    </source>
</evidence>
<evidence type="ECO:0000256" key="14">
    <source>
        <dbReference type="SAM" id="MobiDB-lite"/>
    </source>
</evidence>
<feature type="domain" description="Immunoglobulin V-set" evidence="18">
    <location>
        <begin position="34"/>
        <end position="123"/>
    </location>
</feature>
<evidence type="ECO:0000256" key="5">
    <source>
        <dbReference type="ARBA" id="ARBA00022729"/>
    </source>
</evidence>
<dbReference type="Pfam" id="PF05790">
    <property type="entry name" value="C2-set"/>
    <property type="match status" value="1"/>
</dbReference>
<dbReference type="InterPro" id="IPR015632">
    <property type="entry name" value="CD2"/>
</dbReference>
<dbReference type="RefSeq" id="XP_023590649.1">
    <property type="nucleotide sequence ID" value="XM_023734881.1"/>
</dbReference>
<keyword evidence="10" id="KW-1015">Disulfide bond</keyword>
<evidence type="ECO:0000256" key="10">
    <source>
        <dbReference type="ARBA" id="ARBA00023157"/>
    </source>
</evidence>
<evidence type="ECO:0000259" key="17">
    <source>
        <dbReference type="Pfam" id="PF05790"/>
    </source>
</evidence>
<evidence type="ECO:0000313" key="19">
    <source>
        <dbReference type="Proteomes" id="UP000248480"/>
    </source>
</evidence>
<dbReference type="InterPro" id="IPR015631">
    <property type="entry name" value="CD2/SLAM_rcpt"/>
</dbReference>
<name>A0A2Y9RFA9_TRIMA</name>
<evidence type="ECO:0000256" key="4">
    <source>
        <dbReference type="ARBA" id="ARBA00022692"/>
    </source>
</evidence>
<dbReference type="Gene3D" id="2.60.40.10">
    <property type="entry name" value="Immunoglobulins"/>
    <property type="match status" value="2"/>
</dbReference>
<dbReference type="GO" id="GO:0032729">
    <property type="term" value="P:positive regulation of type II interferon production"/>
    <property type="evidence" value="ECO:0007669"/>
    <property type="project" value="TreeGrafter"/>
</dbReference>
<dbReference type="PANTHER" id="PTHR12080">
    <property type="entry name" value="SIGNALING LYMPHOCYTIC ACTIVATION MOLECULE"/>
    <property type="match status" value="1"/>
</dbReference>
<keyword evidence="12" id="KW-0393">Immunoglobulin domain</keyword>
<evidence type="ECO:0000256" key="11">
    <source>
        <dbReference type="ARBA" id="ARBA00023180"/>
    </source>
</evidence>
<keyword evidence="11" id="KW-0325">Glycoprotein</keyword>
<evidence type="ECO:0000256" key="9">
    <source>
        <dbReference type="ARBA" id="ARBA00023136"/>
    </source>
</evidence>
<organism evidence="19 20">
    <name type="scientific">Trichechus manatus latirostris</name>
    <name type="common">Florida manatee</name>
    <dbReference type="NCBI Taxonomy" id="127582"/>
    <lineage>
        <taxon>Eukaryota</taxon>
        <taxon>Metazoa</taxon>
        <taxon>Chordata</taxon>
        <taxon>Craniata</taxon>
        <taxon>Vertebrata</taxon>
        <taxon>Euteleostomi</taxon>
        <taxon>Mammalia</taxon>
        <taxon>Eutheria</taxon>
        <taxon>Afrotheria</taxon>
        <taxon>Sirenia</taxon>
        <taxon>Trichechidae</taxon>
        <taxon>Trichechus</taxon>
    </lineage>
</organism>
<feature type="region of interest" description="Disordered" evidence="14">
    <location>
        <begin position="281"/>
        <end position="369"/>
    </location>
</feature>
<evidence type="ECO:0000256" key="12">
    <source>
        <dbReference type="ARBA" id="ARBA00023319"/>
    </source>
</evidence>
<sequence length="369" mass="41482">MNLPCKILASFLLICNIPTKGAFPAKVEITCGILDHDVNLTISDFPMNDSIDDIRWYIAQTKTKIGQFRKGKDIYQLNETYHIFSDGTLQIKNLTRNSNGTYQVMLFDIHGKNVLERTIDLRILDEVQIGTECSHEDFSQERAEPGLLIPEMVSKPVISWKCINRTLTCEVMNGSDTELKLYLNNKPVNTSHQNIITHEWPNYPNPSFSCCVAKNEVLEETCVANISCTENGLNISLIISITGGGIILIIFVALLIFCISKKRKQSTRRNDEELEIRAHRVTTEERVRKPHQIPGSTSQKPAVSQPPPPPSHRSQARGHRPPPPGHRVQHQQQKRPPPPSGTQVHQQKGPPLPRPRVQQKPLPGAAENS</sequence>
<keyword evidence="3" id="KW-1003">Cell membrane</keyword>
<evidence type="ECO:0000259" key="18">
    <source>
        <dbReference type="Pfam" id="PF07686"/>
    </source>
</evidence>
<keyword evidence="19" id="KW-1185">Reference proteome</keyword>
<keyword evidence="9 15" id="KW-0472">Membrane</keyword>
<dbReference type="InterPro" id="IPR013783">
    <property type="entry name" value="Ig-like_fold"/>
</dbReference>
<keyword evidence="5 16" id="KW-0732">Signal</keyword>
<reference evidence="20" key="1">
    <citation type="submission" date="2025-08" db="UniProtKB">
        <authorList>
            <consortium name="RefSeq"/>
        </authorList>
    </citation>
    <scope>IDENTIFICATION</scope>
</reference>
<feature type="domain" description="Immunoglobulin C2-set" evidence="17">
    <location>
        <begin position="158"/>
        <end position="230"/>
    </location>
</feature>
<dbReference type="InParanoid" id="A0A2Y9RFA9"/>
<evidence type="ECO:0000256" key="16">
    <source>
        <dbReference type="SAM" id="SignalP"/>
    </source>
</evidence>
<dbReference type="AlphaFoldDB" id="A0A2Y9RFA9"/>
<dbReference type="STRING" id="127582.A0A2Y9RFA9"/>
<evidence type="ECO:0000256" key="3">
    <source>
        <dbReference type="ARBA" id="ARBA00022475"/>
    </source>
</evidence>
<comment type="subcellular location">
    <subcellularLocation>
        <location evidence="1">Cell membrane</location>
        <topology evidence="1">Single-pass type I membrane protein</topology>
    </subcellularLocation>
</comment>
<protein>
    <recommendedName>
        <fullName evidence="2">T-cell surface antigen CD2</fullName>
    </recommendedName>
</protein>
<dbReference type="GO" id="GO:0005886">
    <property type="term" value="C:plasma membrane"/>
    <property type="evidence" value="ECO:0007669"/>
    <property type="project" value="UniProtKB-SubCell"/>
</dbReference>
<dbReference type="GO" id="GO:0005102">
    <property type="term" value="F:signaling receptor binding"/>
    <property type="evidence" value="ECO:0007669"/>
    <property type="project" value="TreeGrafter"/>
</dbReference>
<dbReference type="SUPFAM" id="SSF48726">
    <property type="entry name" value="Immunoglobulin"/>
    <property type="match status" value="2"/>
</dbReference>
<keyword evidence="7" id="KW-0130">Cell adhesion</keyword>
<dbReference type="PANTHER" id="PTHR12080:SF54">
    <property type="entry name" value="T-CELL SURFACE ANTIGEN CD2"/>
    <property type="match status" value="1"/>
</dbReference>
<gene>
    <name evidence="20" type="primary">CD2</name>
</gene>
<dbReference type="InterPro" id="IPR013106">
    <property type="entry name" value="Ig_V-set"/>
</dbReference>
<feature type="chain" id="PRO_5016128037" description="T-cell surface antigen CD2" evidence="16">
    <location>
        <begin position="22"/>
        <end position="369"/>
    </location>
</feature>
<evidence type="ECO:0000256" key="13">
    <source>
        <dbReference type="ARBA" id="ARBA00046549"/>
    </source>
</evidence>
<dbReference type="GO" id="GO:0098609">
    <property type="term" value="P:cell-cell adhesion"/>
    <property type="evidence" value="ECO:0007669"/>
    <property type="project" value="TreeGrafter"/>
</dbReference>
<dbReference type="FunCoup" id="A0A2Y9RFA9">
    <property type="interactions" value="287"/>
</dbReference>
<dbReference type="GeneID" id="101361022"/>
<evidence type="ECO:0000256" key="1">
    <source>
        <dbReference type="ARBA" id="ARBA00004251"/>
    </source>
</evidence>
<dbReference type="GO" id="GO:0009986">
    <property type="term" value="C:cell surface"/>
    <property type="evidence" value="ECO:0007669"/>
    <property type="project" value="UniProtKB-ARBA"/>
</dbReference>
<dbReference type="Proteomes" id="UP000248480">
    <property type="component" value="Unplaced"/>
</dbReference>
<dbReference type="CTD" id="914"/>
<keyword evidence="6" id="KW-0677">Repeat</keyword>
<comment type="subunit">
    <text evidence="13">Interacts with CD48. Interacts with CD58 (LFA-3). Interacts with CD2AP. Interacts with PSTPIP1. Interacts with FCGR3A; this interaction modulates NK cell activation and cytotoxicity.</text>
</comment>
<evidence type="ECO:0000256" key="7">
    <source>
        <dbReference type="ARBA" id="ARBA00022889"/>
    </source>
</evidence>
<keyword evidence="4 15" id="KW-0812">Transmembrane</keyword>
<evidence type="ECO:0000256" key="2">
    <source>
        <dbReference type="ARBA" id="ARBA00021368"/>
    </source>
</evidence>
<feature type="transmembrane region" description="Helical" evidence="15">
    <location>
        <begin position="235"/>
        <end position="259"/>
    </location>
</feature>
<dbReference type="Pfam" id="PF07686">
    <property type="entry name" value="V-set"/>
    <property type="match status" value="1"/>
</dbReference>
<evidence type="ECO:0000256" key="8">
    <source>
        <dbReference type="ARBA" id="ARBA00022989"/>
    </source>
</evidence>
<dbReference type="InterPro" id="IPR008424">
    <property type="entry name" value="Ig_C2-set"/>
</dbReference>
<feature type="signal peptide" evidence="16">
    <location>
        <begin position="1"/>
        <end position="21"/>
    </location>
</feature>
<evidence type="ECO:0000313" key="20">
    <source>
        <dbReference type="RefSeq" id="XP_023590649.1"/>
    </source>
</evidence>
<dbReference type="InterPro" id="IPR036179">
    <property type="entry name" value="Ig-like_dom_sf"/>
</dbReference>
<proteinExistence type="predicted"/>
<dbReference type="PRINTS" id="PR01870">
    <property type="entry name" value="CD2ANTIGEN"/>
</dbReference>
<evidence type="ECO:0000256" key="15">
    <source>
        <dbReference type="SAM" id="Phobius"/>
    </source>
</evidence>
<keyword evidence="8 15" id="KW-1133">Transmembrane helix</keyword>
<accession>A0A2Y9RFA9</accession>